<proteinExistence type="inferred from homology"/>
<dbReference type="AlphaFoldDB" id="A0A9J6RFA6"/>
<feature type="chain" id="PRO_5041033334" description="ComG operon protein 3" evidence="11">
    <location>
        <begin position="8"/>
        <end position="106"/>
    </location>
</feature>
<comment type="similarity">
    <text evidence="9 10">Belongs to the ComGC family.</text>
</comment>
<dbReference type="Proteomes" id="UP001084197">
    <property type="component" value="Unassembled WGS sequence"/>
</dbReference>
<evidence type="ECO:0000256" key="8">
    <source>
        <dbReference type="ARBA" id="ARBA00023287"/>
    </source>
</evidence>
<evidence type="ECO:0000256" key="9">
    <source>
        <dbReference type="ARBA" id="ARBA00043982"/>
    </source>
</evidence>
<sequence length="106" mass="11968">MLKNEKGFTLIEMLIVLSIIATLLILLIPNLADRNEEVHDKGAEALIQMAESQVQLYILDHGRHPDSISTLVSEKYLQTDKLSNGKQKIAFKDTVHYEIIVVPVNE</sequence>
<dbReference type="Pfam" id="PF07963">
    <property type="entry name" value="N_methyl"/>
    <property type="match status" value="1"/>
</dbReference>
<evidence type="ECO:0000256" key="11">
    <source>
        <dbReference type="PIRSR" id="PIRSR029928-50"/>
    </source>
</evidence>
<feature type="propeptide" id="PRO_5041033335" evidence="11">
    <location>
        <begin position="1"/>
        <end position="7"/>
    </location>
</feature>
<dbReference type="GO" id="GO:0015627">
    <property type="term" value="C:type II protein secretion system complex"/>
    <property type="evidence" value="ECO:0007669"/>
    <property type="project" value="InterPro"/>
</dbReference>
<evidence type="ECO:0000256" key="1">
    <source>
        <dbReference type="ARBA" id="ARBA00004162"/>
    </source>
</evidence>
<comment type="function">
    <text evidence="10">Required for transformation and DNA binding.</text>
</comment>
<keyword evidence="6 10" id="KW-1133">Transmembrane helix</keyword>
<feature type="transmembrane region" description="Helical" evidence="10">
    <location>
        <begin position="7"/>
        <end position="28"/>
    </location>
</feature>
<keyword evidence="10" id="KW-0813">Transport</keyword>
<dbReference type="InterPro" id="IPR012902">
    <property type="entry name" value="N_methyl_site"/>
</dbReference>
<reference evidence="12" key="1">
    <citation type="submission" date="2022-11" db="EMBL/GenBank/DDBJ databases">
        <title>WGS of Natronobacillus azotifigens 24KS-1, an anaerobic diazotrophic haloalkaliphile from soda-rich habitats.</title>
        <authorList>
            <person name="Sorokin D.Y."/>
            <person name="Merkel A.Y."/>
        </authorList>
    </citation>
    <scope>NUCLEOTIDE SEQUENCE</scope>
    <source>
        <strain evidence="12">24KS-1</strain>
    </source>
</reference>
<keyword evidence="7 10" id="KW-0472">Membrane</keyword>
<dbReference type="GO" id="GO:0009986">
    <property type="term" value="C:cell surface"/>
    <property type="evidence" value="ECO:0007669"/>
    <property type="project" value="UniProtKB-SubCell"/>
</dbReference>
<comment type="subunit">
    <text evidence="10">Homodimer.</text>
</comment>
<evidence type="ECO:0000313" key="12">
    <source>
        <dbReference type="EMBL" id="MCZ0704068.1"/>
    </source>
</evidence>
<comment type="subcellular location">
    <subcellularLocation>
        <location evidence="1">Cell membrane</location>
        <topology evidence="1">Single-pass membrane protein</topology>
    </subcellularLocation>
    <subcellularLocation>
        <location evidence="2">Cell surface</location>
    </subcellularLocation>
</comment>
<gene>
    <name evidence="12" type="primary">comGC</name>
    <name evidence="12" type="ORF">OWO01_12705</name>
</gene>
<evidence type="ECO:0000256" key="5">
    <source>
        <dbReference type="ARBA" id="ARBA00022692"/>
    </source>
</evidence>
<dbReference type="GO" id="GO:0015628">
    <property type="term" value="P:protein secretion by the type II secretion system"/>
    <property type="evidence" value="ECO:0007669"/>
    <property type="project" value="InterPro"/>
</dbReference>
<evidence type="ECO:0000256" key="4">
    <source>
        <dbReference type="ARBA" id="ARBA00022481"/>
    </source>
</evidence>
<comment type="caution">
    <text evidence="12">The sequence shown here is derived from an EMBL/GenBank/DDBJ whole genome shotgun (WGS) entry which is preliminary data.</text>
</comment>
<protein>
    <recommendedName>
        <fullName evidence="10">ComG operon protein 3</fullName>
    </recommendedName>
</protein>
<dbReference type="NCBIfam" id="TIGR02532">
    <property type="entry name" value="IV_pilin_GFxxxE"/>
    <property type="match status" value="1"/>
</dbReference>
<keyword evidence="4 11" id="KW-0488">Methylation</keyword>
<evidence type="ECO:0000256" key="10">
    <source>
        <dbReference type="PIRNR" id="PIRNR029928"/>
    </source>
</evidence>
<keyword evidence="3 10" id="KW-1003">Cell membrane</keyword>
<dbReference type="NCBIfam" id="NF040999">
    <property type="entry name" value="pilin_ComGC"/>
    <property type="match status" value="1"/>
</dbReference>
<dbReference type="EMBL" id="JAPRAT010000027">
    <property type="protein sequence ID" value="MCZ0704068.1"/>
    <property type="molecule type" value="Genomic_DNA"/>
</dbReference>
<accession>A0A9J6RFA6</accession>
<evidence type="ECO:0000256" key="6">
    <source>
        <dbReference type="ARBA" id="ARBA00022989"/>
    </source>
</evidence>
<dbReference type="PRINTS" id="PR00813">
    <property type="entry name" value="BCTERIALGSPG"/>
</dbReference>
<evidence type="ECO:0000256" key="3">
    <source>
        <dbReference type="ARBA" id="ARBA00022475"/>
    </source>
</evidence>
<evidence type="ECO:0000256" key="7">
    <source>
        <dbReference type="ARBA" id="ARBA00023136"/>
    </source>
</evidence>
<feature type="modified residue" description="N-methylphenylalanine" evidence="11">
    <location>
        <position position="8"/>
    </location>
</feature>
<evidence type="ECO:0000256" key="2">
    <source>
        <dbReference type="ARBA" id="ARBA00004241"/>
    </source>
</evidence>
<dbReference type="InterPro" id="IPR045584">
    <property type="entry name" value="Pilin-like"/>
</dbReference>
<keyword evidence="13" id="KW-1185">Reference proteome</keyword>
<dbReference type="PROSITE" id="PS00409">
    <property type="entry name" value="PROKAR_NTER_METHYL"/>
    <property type="match status" value="1"/>
</dbReference>
<name>A0A9J6RFA6_9BACI</name>
<dbReference type="PIRSF" id="PIRSF029928">
    <property type="entry name" value="Late_competence_ComGC"/>
    <property type="match status" value="1"/>
</dbReference>
<dbReference type="SUPFAM" id="SSF54523">
    <property type="entry name" value="Pili subunits"/>
    <property type="match status" value="1"/>
</dbReference>
<keyword evidence="5 10" id="KW-0812">Transmembrane</keyword>
<dbReference type="InterPro" id="IPR000983">
    <property type="entry name" value="Bac_GSPG_pilin"/>
</dbReference>
<dbReference type="GO" id="GO:0005886">
    <property type="term" value="C:plasma membrane"/>
    <property type="evidence" value="ECO:0007669"/>
    <property type="project" value="UniProtKB-SubCell"/>
</dbReference>
<dbReference type="Gene3D" id="3.30.700.10">
    <property type="entry name" value="Glycoprotein, Type 4 Pilin"/>
    <property type="match status" value="1"/>
</dbReference>
<dbReference type="GO" id="GO:0030420">
    <property type="term" value="P:establishment of competence for transformation"/>
    <property type="evidence" value="ECO:0007669"/>
    <property type="project" value="UniProtKB-UniRule"/>
</dbReference>
<dbReference type="InterPro" id="IPR016940">
    <property type="entry name" value="ComGC"/>
</dbReference>
<organism evidence="12 13">
    <name type="scientific">Natronobacillus azotifigens</name>
    <dbReference type="NCBI Taxonomy" id="472978"/>
    <lineage>
        <taxon>Bacteria</taxon>
        <taxon>Bacillati</taxon>
        <taxon>Bacillota</taxon>
        <taxon>Bacilli</taxon>
        <taxon>Bacillales</taxon>
        <taxon>Bacillaceae</taxon>
        <taxon>Natronobacillus</taxon>
    </lineage>
</organism>
<evidence type="ECO:0000313" key="13">
    <source>
        <dbReference type="Proteomes" id="UP001084197"/>
    </source>
</evidence>
<dbReference type="RefSeq" id="WP_268780835.1">
    <property type="nucleotide sequence ID" value="NZ_JAPRAT010000027.1"/>
</dbReference>
<keyword evidence="8 10" id="KW-0178">Competence</keyword>